<dbReference type="InParanoid" id="A0A1E7EIX5"/>
<dbReference type="EMBL" id="KV784454">
    <property type="protein sequence ID" value="OEU05848.1"/>
    <property type="molecule type" value="Genomic_DNA"/>
</dbReference>
<feature type="compositionally biased region" description="Low complexity" evidence="1">
    <location>
        <begin position="48"/>
        <end position="58"/>
    </location>
</feature>
<dbReference type="Proteomes" id="UP000095751">
    <property type="component" value="Unassembled WGS sequence"/>
</dbReference>
<sequence length="250" mass="28556">MWLHRFTREDLPRNNRVLPLQDLGKLFTDSVTYLTLEELGLRSNPKPTTTTDIDNVTTSANPSGDNDYASGDSATSSDSIDEEDDNDNDNETYSIVEEIDSNSKNKRSSNSSSSNDYTGTVCGIKNTKRQYDERYTLTVNRRLQSLHEIEKSKIEVILHVVYDDPKKDDVIANQLFERIQVYYMLEIRDSSLSEMTINYEVWNATSTERSITSLASTSISEAKLNESVSRNNNQYRTATRKQLIQNCITY</sequence>
<dbReference type="KEGG" id="fcy:FRACYDRAFT_257869"/>
<accession>A0A1E7EIX5</accession>
<reference evidence="2 3" key="1">
    <citation type="submission" date="2016-09" db="EMBL/GenBank/DDBJ databases">
        <title>Extensive genetic diversity and differential bi-allelic expression allows diatom success in the polar Southern Ocean.</title>
        <authorList>
            <consortium name="DOE Joint Genome Institute"/>
            <person name="Mock T."/>
            <person name="Otillar R.P."/>
            <person name="Strauss J."/>
            <person name="Dupont C."/>
            <person name="Frickenhaus S."/>
            <person name="Maumus F."/>
            <person name="Mcmullan M."/>
            <person name="Sanges R."/>
            <person name="Schmutz J."/>
            <person name="Toseland A."/>
            <person name="Valas R."/>
            <person name="Veluchamy A."/>
            <person name="Ward B.J."/>
            <person name="Allen A."/>
            <person name="Barry K."/>
            <person name="Falciatore A."/>
            <person name="Ferrante M."/>
            <person name="Fortunato A.E."/>
            <person name="Gloeckner G."/>
            <person name="Gruber A."/>
            <person name="Hipkin R."/>
            <person name="Janech M."/>
            <person name="Kroth P."/>
            <person name="Leese F."/>
            <person name="Lindquist E."/>
            <person name="Lyon B.R."/>
            <person name="Martin J."/>
            <person name="Mayer C."/>
            <person name="Parker M."/>
            <person name="Quesneville H."/>
            <person name="Raymond J."/>
            <person name="Uhlig C."/>
            <person name="Valentin K.U."/>
            <person name="Worden A.Z."/>
            <person name="Armbrust E.V."/>
            <person name="Bowler C."/>
            <person name="Green B."/>
            <person name="Moulton V."/>
            <person name="Van Oosterhout C."/>
            <person name="Grigoriev I."/>
        </authorList>
    </citation>
    <scope>NUCLEOTIDE SEQUENCE [LARGE SCALE GENOMIC DNA]</scope>
    <source>
        <strain evidence="2 3">CCMP1102</strain>
    </source>
</reference>
<evidence type="ECO:0000313" key="2">
    <source>
        <dbReference type="EMBL" id="OEU05848.1"/>
    </source>
</evidence>
<name>A0A1E7EIX5_9STRA</name>
<organism evidence="2 3">
    <name type="scientific">Fragilariopsis cylindrus CCMP1102</name>
    <dbReference type="NCBI Taxonomy" id="635003"/>
    <lineage>
        <taxon>Eukaryota</taxon>
        <taxon>Sar</taxon>
        <taxon>Stramenopiles</taxon>
        <taxon>Ochrophyta</taxon>
        <taxon>Bacillariophyta</taxon>
        <taxon>Bacillariophyceae</taxon>
        <taxon>Bacillariophycidae</taxon>
        <taxon>Bacillariales</taxon>
        <taxon>Bacillariaceae</taxon>
        <taxon>Fragilariopsis</taxon>
    </lineage>
</organism>
<evidence type="ECO:0000256" key="1">
    <source>
        <dbReference type="SAM" id="MobiDB-lite"/>
    </source>
</evidence>
<keyword evidence="3" id="KW-1185">Reference proteome</keyword>
<proteinExistence type="predicted"/>
<dbReference type="AlphaFoldDB" id="A0A1E7EIX5"/>
<evidence type="ECO:0000313" key="3">
    <source>
        <dbReference type="Proteomes" id="UP000095751"/>
    </source>
</evidence>
<feature type="region of interest" description="Disordered" evidence="1">
    <location>
        <begin position="42"/>
        <end position="122"/>
    </location>
</feature>
<protein>
    <submittedName>
        <fullName evidence="2">Uncharacterized protein</fullName>
    </submittedName>
</protein>
<gene>
    <name evidence="2" type="ORF">FRACYDRAFT_257869</name>
</gene>
<feature type="compositionally biased region" description="Acidic residues" evidence="1">
    <location>
        <begin position="79"/>
        <end position="90"/>
    </location>
</feature>